<keyword evidence="3" id="KW-1185">Reference proteome</keyword>
<gene>
    <name evidence="2" type="ORF">FOZ63_016103</name>
</gene>
<dbReference type="PANTHER" id="PTHR10151">
    <property type="entry name" value="ECTONUCLEOTIDE PYROPHOSPHATASE/PHOSPHODIESTERASE"/>
    <property type="match status" value="1"/>
</dbReference>
<keyword evidence="1" id="KW-0732">Signal</keyword>
<evidence type="ECO:0000313" key="3">
    <source>
        <dbReference type="Proteomes" id="UP000553632"/>
    </source>
</evidence>
<dbReference type="Gene3D" id="3.40.720.10">
    <property type="entry name" value="Alkaline Phosphatase, subunit A"/>
    <property type="match status" value="1"/>
</dbReference>
<feature type="signal peptide" evidence="1">
    <location>
        <begin position="1"/>
        <end position="19"/>
    </location>
</feature>
<dbReference type="AlphaFoldDB" id="A0A7J6UDI7"/>
<dbReference type="EMBL" id="JABANO010004368">
    <property type="protein sequence ID" value="KAF4755290.1"/>
    <property type="molecule type" value="Genomic_DNA"/>
</dbReference>
<evidence type="ECO:0000313" key="2">
    <source>
        <dbReference type="EMBL" id="KAF4755290.1"/>
    </source>
</evidence>
<dbReference type="PANTHER" id="PTHR10151:SF120">
    <property type="entry name" value="BIS(5'-ADENOSYL)-TRIPHOSPHATASE"/>
    <property type="match status" value="1"/>
</dbReference>
<dbReference type="OMA" id="GANHEWL"/>
<sequence length="328" mass="35735">MKLSALLELICITPLVAEASSGVWPHGRFKRAIIIGIDGLGGVYLRNITKDQAPTLKSLIDSDECAYTFSARNKNPTVSAPNWSTILTGMPPAETGILGNSWSIADLTPGSLVDGRVAPVSGAGELPSTIFHLAKSFSKEISTASAYAWPWLHLMSASDVDHEFDGKMHDEGPVKFLFDLMITDDAPHVAFLHLDEVDSAGHGSYWGSPHLFFIYYAALKNADGYVFKVLEALGQAGFEDETLVFITADHGGYRNTHGQWDTANTDTPAIFCSPGRLIKYPGRIEGWIDNIDYVPTLLSALGIPASPFQRGANHEWLFEESNYILGFA</sequence>
<organism evidence="2 3">
    <name type="scientific">Perkinsus olseni</name>
    <name type="common">Perkinsus atlanticus</name>
    <dbReference type="NCBI Taxonomy" id="32597"/>
    <lineage>
        <taxon>Eukaryota</taxon>
        <taxon>Sar</taxon>
        <taxon>Alveolata</taxon>
        <taxon>Perkinsozoa</taxon>
        <taxon>Perkinsea</taxon>
        <taxon>Perkinsida</taxon>
        <taxon>Perkinsidae</taxon>
        <taxon>Perkinsus</taxon>
    </lineage>
</organism>
<reference evidence="2 3" key="1">
    <citation type="submission" date="2020-04" db="EMBL/GenBank/DDBJ databases">
        <title>Perkinsus olseni comparative genomics.</title>
        <authorList>
            <person name="Bogema D.R."/>
        </authorList>
    </citation>
    <scope>NUCLEOTIDE SEQUENCE [LARGE SCALE GENOMIC DNA]</scope>
    <source>
        <strain evidence="2 3">ATCC PRA-207</strain>
    </source>
</reference>
<dbReference type="GO" id="GO:0016787">
    <property type="term" value="F:hydrolase activity"/>
    <property type="evidence" value="ECO:0007669"/>
    <property type="project" value="UniProtKB-ARBA"/>
</dbReference>
<dbReference type="SUPFAM" id="SSF53649">
    <property type="entry name" value="Alkaline phosphatase-like"/>
    <property type="match status" value="1"/>
</dbReference>
<protein>
    <recommendedName>
        <fullName evidence="4">Ectonucleotide pyrophosphatase phosphodiesterase</fullName>
    </recommendedName>
</protein>
<evidence type="ECO:0000256" key="1">
    <source>
        <dbReference type="SAM" id="SignalP"/>
    </source>
</evidence>
<accession>A0A7J6UDI7</accession>
<comment type="caution">
    <text evidence="2">The sequence shown here is derived from an EMBL/GenBank/DDBJ whole genome shotgun (WGS) entry which is preliminary data.</text>
</comment>
<dbReference type="InterPro" id="IPR002591">
    <property type="entry name" value="Phosphodiest/P_Trfase"/>
</dbReference>
<evidence type="ECO:0008006" key="4">
    <source>
        <dbReference type="Google" id="ProtNLM"/>
    </source>
</evidence>
<feature type="chain" id="PRO_5029503370" description="Ectonucleotide pyrophosphatase phosphodiesterase" evidence="1">
    <location>
        <begin position="20"/>
        <end position="328"/>
    </location>
</feature>
<dbReference type="Pfam" id="PF01663">
    <property type="entry name" value="Phosphodiest"/>
    <property type="match status" value="1"/>
</dbReference>
<dbReference type="InterPro" id="IPR017850">
    <property type="entry name" value="Alkaline_phosphatase_core_sf"/>
</dbReference>
<name>A0A7J6UDI7_PEROL</name>
<dbReference type="Proteomes" id="UP000553632">
    <property type="component" value="Unassembled WGS sequence"/>
</dbReference>
<proteinExistence type="predicted"/>